<feature type="domain" description="MacB-like periplasmic core" evidence="9">
    <location>
        <begin position="17"/>
        <end position="239"/>
    </location>
</feature>
<accession>A0A917UGD1</accession>
<feature type="transmembrane region" description="Helical" evidence="7">
    <location>
        <begin position="317"/>
        <end position="350"/>
    </location>
</feature>
<evidence type="ECO:0000256" key="5">
    <source>
        <dbReference type="ARBA" id="ARBA00023136"/>
    </source>
</evidence>
<dbReference type="Proteomes" id="UP000642070">
    <property type="component" value="Unassembled WGS sequence"/>
</dbReference>
<feature type="transmembrane region" description="Helical" evidence="7">
    <location>
        <begin position="438"/>
        <end position="457"/>
    </location>
</feature>
<evidence type="ECO:0000256" key="4">
    <source>
        <dbReference type="ARBA" id="ARBA00022989"/>
    </source>
</evidence>
<feature type="transmembrane region" description="Helical" evidence="7">
    <location>
        <begin position="493"/>
        <end position="514"/>
    </location>
</feature>
<protein>
    <submittedName>
        <fullName evidence="10">ABC transporter</fullName>
    </submittedName>
</protein>
<dbReference type="PANTHER" id="PTHR30572:SF4">
    <property type="entry name" value="ABC TRANSPORTER PERMEASE YTRF"/>
    <property type="match status" value="1"/>
</dbReference>
<keyword evidence="4 7" id="KW-1133">Transmembrane helix</keyword>
<evidence type="ECO:0000256" key="6">
    <source>
        <dbReference type="ARBA" id="ARBA00038076"/>
    </source>
</evidence>
<feature type="domain" description="ABC3 transporter permease C-terminal" evidence="8">
    <location>
        <begin position="276"/>
        <end position="394"/>
    </location>
</feature>
<feature type="domain" description="ABC3 transporter permease C-terminal" evidence="8">
    <location>
        <begin position="727"/>
        <end position="844"/>
    </location>
</feature>
<dbReference type="AlphaFoldDB" id="A0A917UGD1"/>
<dbReference type="InterPro" id="IPR003838">
    <property type="entry name" value="ABC3_permease_C"/>
</dbReference>
<evidence type="ECO:0000256" key="1">
    <source>
        <dbReference type="ARBA" id="ARBA00004651"/>
    </source>
</evidence>
<dbReference type="InterPro" id="IPR050250">
    <property type="entry name" value="Macrolide_Exporter_MacB"/>
</dbReference>
<keyword evidence="3 7" id="KW-0812">Transmembrane</keyword>
<name>A0A917UGD1_9ACTN</name>
<dbReference type="EMBL" id="BMPI01000158">
    <property type="protein sequence ID" value="GGM90736.1"/>
    <property type="molecule type" value="Genomic_DNA"/>
</dbReference>
<evidence type="ECO:0000313" key="11">
    <source>
        <dbReference type="Proteomes" id="UP000642070"/>
    </source>
</evidence>
<comment type="similarity">
    <text evidence="6">Belongs to the ABC-4 integral membrane protein family.</text>
</comment>
<organism evidence="10 11">
    <name type="scientific">Dactylosporangium sucinum</name>
    <dbReference type="NCBI Taxonomy" id="1424081"/>
    <lineage>
        <taxon>Bacteria</taxon>
        <taxon>Bacillati</taxon>
        <taxon>Actinomycetota</taxon>
        <taxon>Actinomycetes</taxon>
        <taxon>Micromonosporales</taxon>
        <taxon>Micromonosporaceae</taxon>
        <taxon>Dactylosporangium</taxon>
    </lineage>
</organism>
<feature type="transmembrane region" description="Helical" evidence="7">
    <location>
        <begin position="769"/>
        <end position="802"/>
    </location>
</feature>
<feature type="transmembrane region" description="Helical" evidence="7">
    <location>
        <begin position="268"/>
        <end position="296"/>
    </location>
</feature>
<reference evidence="10" key="2">
    <citation type="submission" date="2020-09" db="EMBL/GenBank/DDBJ databases">
        <authorList>
            <person name="Sun Q."/>
            <person name="Ohkuma M."/>
        </authorList>
    </citation>
    <scope>NUCLEOTIDE SEQUENCE</scope>
    <source>
        <strain evidence="10">JCM 19831</strain>
    </source>
</reference>
<dbReference type="Pfam" id="PF12704">
    <property type="entry name" value="MacB_PCD"/>
    <property type="match status" value="2"/>
</dbReference>
<keyword evidence="11" id="KW-1185">Reference proteome</keyword>
<comment type="caution">
    <text evidence="10">The sequence shown here is derived from an EMBL/GenBank/DDBJ whole genome shotgun (WGS) entry which is preliminary data.</text>
</comment>
<feature type="transmembrane region" description="Helical" evidence="7">
    <location>
        <begin position="362"/>
        <end position="389"/>
    </location>
</feature>
<evidence type="ECO:0000256" key="2">
    <source>
        <dbReference type="ARBA" id="ARBA00022475"/>
    </source>
</evidence>
<feature type="transmembrane region" description="Helical" evidence="7">
    <location>
        <begin position="720"/>
        <end position="748"/>
    </location>
</feature>
<keyword evidence="2" id="KW-1003">Cell membrane</keyword>
<feature type="domain" description="MacB-like periplasmic core" evidence="9">
    <location>
        <begin position="493"/>
        <end position="694"/>
    </location>
</feature>
<dbReference type="GO" id="GO:0005886">
    <property type="term" value="C:plasma membrane"/>
    <property type="evidence" value="ECO:0007669"/>
    <property type="project" value="UniProtKB-SubCell"/>
</dbReference>
<sequence>MLRATLKSLLARKLRLVLSTLAVVLSVMFVSGSLVLTDTLGRTFDNLFANIFTYTDVQVSAKSQVAPQGGDTGGGGTNPFPAAVVDEVAKVDGVGKATGQVFLNGAIPVGRNGKVVANQTGQQFGANWTGEDQLVSLAEGRGPEADDEIVVNQGLATTARYKVGDSMDVITRDKERKTYEIVGLMQYAGGRASMAGESAIFFTTKQAQLSMLGAVDQYNVIDVRSKDGFTDEQVRDNVAKQLGGGFVVQTGKQLSEESSKQIKQILDYFNYVLLGFGAVALLVGVFLILNTFSIIVAQRTQELALLRAMGASRGQVLRGVLLEALLIGVVGSLFGFLVGLGLGALGAYLFVGLADGAEVASLGFPVSAIIASFAIGILVTMIAAVMPALKAARVAPIAAMRESATPDRPLTKLTIFGAVITALAVGSLTWGLTGAGDGTLWLVFGGVLALLVGVALLTPVISRPLVAGLGALFAWTVPGKLGKRNSARNPRRTAITAGAVMIGIAIVTAISTLFTSLSTALGDELDKDLQADLVVLGQQTSEIPPTITPEQVEQMKKLPGAATVATFTADAAQVNGQQNFVVSYEDPAAVVKVLKLKTDQGRIDQLNSGEFMTDKKTAEDRKWKLGDTITVTFTKTGEQTLKLTGITGETAVGAGIVVSYDDARNGFAFPQPWQAFISVKDGASVGETRDAVDAIIKDNPEVSVYTKQEYVENNQAQFTAILAIVQVLLLIALAISVLGVINTLLLSVIERTRELGMLRAVGLRRRQTWLMVTTESVVITVFGTVLGLAVGAGLGAAIVTALKDVIGFGAVTLPWTLMVVYFVASLLVGAVAGFIPSIRAVRLNVLNAIAYE</sequence>
<gene>
    <name evidence="10" type="ORF">GCM10007977_110940</name>
</gene>
<dbReference type="InterPro" id="IPR025857">
    <property type="entry name" value="MacB_PCD"/>
</dbReference>
<feature type="transmembrane region" description="Helical" evidence="7">
    <location>
        <begin position="410"/>
        <end position="432"/>
    </location>
</feature>
<dbReference type="Pfam" id="PF02687">
    <property type="entry name" value="FtsX"/>
    <property type="match status" value="2"/>
</dbReference>
<reference evidence="10" key="1">
    <citation type="journal article" date="2014" name="Int. J. Syst. Evol. Microbiol.">
        <title>Complete genome sequence of Corynebacterium casei LMG S-19264T (=DSM 44701T), isolated from a smear-ripened cheese.</title>
        <authorList>
            <consortium name="US DOE Joint Genome Institute (JGI-PGF)"/>
            <person name="Walter F."/>
            <person name="Albersmeier A."/>
            <person name="Kalinowski J."/>
            <person name="Ruckert C."/>
        </authorList>
    </citation>
    <scope>NUCLEOTIDE SEQUENCE</scope>
    <source>
        <strain evidence="10">JCM 19831</strain>
    </source>
</reference>
<keyword evidence="5 7" id="KW-0472">Membrane</keyword>
<feature type="transmembrane region" description="Helical" evidence="7">
    <location>
        <begin position="814"/>
        <end position="835"/>
    </location>
</feature>
<evidence type="ECO:0000256" key="3">
    <source>
        <dbReference type="ARBA" id="ARBA00022692"/>
    </source>
</evidence>
<comment type="subcellular location">
    <subcellularLocation>
        <location evidence="1">Cell membrane</location>
        <topology evidence="1">Multi-pass membrane protein</topology>
    </subcellularLocation>
</comment>
<evidence type="ECO:0000256" key="7">
    <source>
        <dbReference type="SAM" id="Phobius"/>
    </source>
</evidence>
<evidence type="ECO:0000259" key="9">
    <source>
        <dbReference type="Pfam" id="PF12704"/>
    </source>
</evidence>
<dbReference type="GO" id="GO:0022857">
    <property type="term" value="F:transmembrane transporter activity"/>
    <property type="evidence" value="ECO:0007669"/>
    <property type="project" value="TreeGrafter"/>
</dbReference>
<dbReference type="PANTHER" id="PTHR30572">
    <property type="entry name" value="MEMBRANE COMPONENT OF TRANSPORTER-RELATED"/>
    <property type="match status" value="1"/>
</dbReference>
<evidence type="ECO:0000259" key="8">
    <source>
        <dbReference type="Pfam" id="PF02687"/>
    </source>
</evidence>
<proteinExistence type="inferred from homology"/>
<evidence type="ECO:0000313" key="10">
    <source>
        <dbReference type="EMBL" id="GGM90736.1"/>
    </source>
</evidence>
<dbReference type="RefSeq" id="WP_190258238.1">
    <property type="nucleotide sequence ID" value="NZ_BMPI01000158.1"/>
</dbReference>